<comment type="caution">
    <text evidence="8">The sequence shown here is derived from an EMBL/GenBank/DDBJ whole genome shotgun (WGS) entry which is preliminary data.</text>
</comment>
<evidence type="ECO:0000313" key="9">
    <source>
        <dbReference type="Proteomes" id="UP000247540"/>
    </source>
</evidence>
<feature type="transmembrane region" description="Helical" evidence="7">
    <location>
        <begin position="177"/>
        <end position="194"/>
    </location>
</feature>
<keyword evidence="3" id="KW-0813">Transport</keyword>
<feature type="transmembrane region" description="Helical" evidence="7">
    <location>
        <begin position="427"/>
        <end position="444"/>
    </location>
</feature>
<feature type="transmembrane region" description="Helical" evidence="7">
    <location>
        <begin position="102"/>
        <end position="123"/>
    </location>
</feature>
<organism evidence="8 9">
    <name type="scientific">Xylophilus ampelinus</name>
    <dbReference type="NCBI Taxonomy" id="54067"/>
    <lineage>
        <taxon>Bacteria</taxon>
        <taxon>Pseudomonadati</taxon>
        <taxon>Pseudomonadota</taxon>
        <taxon>Betaproteobacteria</taxon>
        <taxon>Burkholderiales</taxon>
        <taxon>Xylophilus</taxon>
    </lineage>
</organism>
<dbReference type="GO" id="GO:0005345">
    <property type="term" value="F:purine nucleobase transmembrane transporter activity"/>
    <property type="evidence" value="ECO:0007669"/>
    <property type="project" value="TreeGrafter"/>
</dbReference>
<dbReference type="GO" id="GO:0005886">
    <property type="term" value="C:plasma membrane"/>
    <property type="evidence" value="ECO:0007669"/>
    <property type="project" value="TreeGrafter"/>
</dbReference>
<dbReference type="GO" id="GO:0012505">
    <property type="term" value="C:endomembrane system"/>
    <property type="evidence" value="ECO:0007669"/>
    <property type="project" value="UniProtKB-SubCell"/>
</dbReference>
<evidence type="ECO:0000256" key="4">
    <source>
        <dbReference type="ARBA" id="ARBA00022692"/>
    </source>
</evidence>
<feature type="transmembrane region" description="Helical" evidence="7">
    <location>
        <begin position="253"/>
        <end position="278"/>
    </location>
</feature>
<keyword evidence="5 7" id="KW-1133">Transmembrane helix</keyword>
<dbReference type="Proteomes" id="UP000247540">
    <property type="component" value="Unassembled WGS sequence"/>
</dbReference>
<dbReference type="EMBL" id="QJTC01000011">
    <property type="protein sequence ID" value="PYE77901.1"/>
    <property type="molecule type" value="Genomic_DNA"/>
</dbReference>
<feature type="transmembrane region" description="Helical" evidence="7">
    <location>
        <begin position="334"/>
        <end position="353"/>
    </location>
</feature>
<dbReference type="PANTHER" id="PTHR43337:SF1">
    <property type="entry name" value="XANTHINE_URACIL PERMEASE C887.17-RELATED"/>
    <property type="match status" value="1"/>
</dbReference>
<evidence type="ECO:0000256" key="1">
    <source>
        <dbReference type="ARBA" id="ARBA00004127"/>
    </source>
</evidence>
<accession>A0A318SKY3</accession>
<dbReference type="RefSeq" id="WP_158529040.1">
    <property type="nucleotide sequence ID" value="NZ_JAMOFZ010000011.1"/>
</dbReference>
<comment type="subcellular location">
    <subcellularLocation>
        <location evidence="1">Endomembrane system</location>
        <topology evidence="1">Multi-pass membrane protein</topology>
    </subcellularLocation>
</comment>
<feature type="transmembrane region" description="Helical" evidence="7">
    <location>
        <begin position="391"/>
        <end position="420"/>
    </location>
</feature>
<evidence type="ECO:0000256" key="7">
    <source>
        <dbReference type="SAM" id="Phobius"/>
    </source>
</evidence>
<keyword evidence="6 7" id="KW-0472">Membrane</keyword>
<reference evidence="8 9" key="1">
    <citation type="submission" date="2018-06" db="EMBL/GenBank/DDBJ databases">
        <title>Genomic Encyclopedia of Type Strains, Phase III (KMG-III): the genomes of soil and plant-associated and newly described type strains.</title>
        <authorList>
            <person name="Whitman W."/>
        </authorList>
    </citation>
    <scope>NUCLEOTIDE SEQUENCE [LARGE SCALE GENOMIC DNA]</scope>
    <source>
        <strain evidence="8 9">CECT 7646</strain>
    </source>
</reference>
<evidence type="ECO:0000256" key="3">
    <source>
        <dbReference type="ARBA" id="ARBA00022448"/>
    </source>
</evidence>
<comment type="similarity">
    <text evidence="2">Belongs to the nucleobase:cation symporter-2 (NCS2) (TC 2.A.40) family. Azg-like subfamily.</text>
</comment>
<name>A0A318SKY3_9BURK</name>
<dbReference type="OrthoDB" id="9808458at2"/>
<feature type="transmembrane region" description="Helical" evidence="7">
    <location>
        <begin position="144"/>
        <end position="165"/>
    </location>
</feature>
<feature type="transmembrane region" description="Helical" evidence="7">
    <location>
        <begin position="199"/>
        <end position="216"/>
    </location>
</feature>
<feature type="transmembrane region" description="Helical" evidence="7">
    <location>
        <begin position="228"/>
        <end position="246"/>
    </location>
</feature>
<evidence type="ECO:0000256" key="6">
    <source>
        <dbReference type="ARBA" id="ARBA00023136"/>
    </source>
</evidence>
<dbReference type="Pfam" id="PF00860">
    <property type="entry name" value="Xan_ur_permease"/>
    <property type="match status" value="1"/>
</dbReference>
<feature type="transmembrane region" description="Helical" evidence="7">
    <location>
        <begin position="26"/>
        <end position="49"/>
    </location>
</feature>
<dbReference type="AlphaFoldDB" id="A0A318SKY3"/>
<evidence type="ECO:0000256" key="2">
    <source>
        <dbReference type="ARBA" id="ARBA00005697"/>
    </source>
</evidence>
<keyword evidence="4 7" id="KW-0812">Transmembrane</keyword>
<protein>
    <submittedName>
        <fullName evidence="8">AGZA family xanthine/uracil permease-like MFS transporter</fullName>
    </submittedName>
</protein>
<dbReference type="InterPro" id="IPR045018">
    <property type="entry name" value="Azg-like"/>
</dbReference>
<sequence length="448" mass="47757">MNTRLRHLWRGPFQLEAHGTTVRRELIAGLTTFVTMAYIVVLNPAILAPTGIEPSALLWGTVLAAVLGTLLMAWWANLPIALAPGMGSNAIFAQVLVVKMGVSWQIGLTMVLINGLLFFVIAMTRWRQKIIEGFPDPIKLGIQISIGCFISWLGLRSAGLIAFLPGGGITLGRLDEPATLLAVVGLLLTLMLMARRAAWALLASMLLVSVAGLFVVGRDGVPLTRMPVAFLALPPFNPGMLFAFDLRGYFTHFALLLPISLYFLISEFFSGTATLFAVTRRAGLQLPGQDIPNARAAFSSDALGTVIGAAAGTTTVTAYAESVAGVEAGGRTGLTALCVAALFAVSIFFWPLIRCIPSQASAAALVAVGVLMLEGIRDIDFSIPENSMTPLLMLVVTLATADLMAGMAAGCFVYTLVAVVRGRWKEISLILLGLDAVFAFYLWVKDTL</sequence>
<keyword evidence="9" id="KW-1185">Reference proteome</keyword>
<dbReference type="InterPro" id="IPR006043">
    <property type="entry name" value="NCS2"/>
</dbReference>
<proteinExistence type="inferred from homology"/>
<feature type="transmembrane region" description="Helical" evidence="7">
    <location>
        <begin position="360"/>
        <end position="379"/>
    </location>
</feature>
<evidence type="ECO:0000256" key="5">
    <source>
        <dbReference type="ARBA" id="ARBA00022989"/>
    </source>
</evidence>
<dbReference type="PANTHER" id="PTHR43337">
    <property type="entry name" value="XANTHINE/URACIL PERMEASE C887.17-RELATED"/>
    <property type="match status" value="1"/>
</dbReference>
<feature type="transmembrane region" description="Helical" evidence="7">
    <location>
        <begin position="56"/>
        <end position="76"/>
    </location>
</feature>
<gene>
    <name evidence="8" type="ORF">DFQ15_11145</name>
</gene>
<evidence type="ECO:0000313" key="8">
    <source>
        <dbReference type="EMBL" id="PYE77901.1"/>
    </source>
</evidence>